<organism evidence="2 3">
    <name type="scientific">Fenollaria massiliensis</name>
    <dbReference type="NCBI Taxonomy" id="938288"/>
    <lineage>
        <taxon>Bacteria</taxon>
        <taxon>Bacillati</taxon>
        <taxon>Bacillota</taxon>
        <taxon>Clostridia</taxon>
        <taxon>Eubacteriales</taxon>
        <taxon>Fenollaria</taxon>
    </lineage>
</organism>
<name>A0A9E7IVT0_9FIRM</name>
<dbReference type="Gene3D" id="3.30.565.10">
    <property type="entry name" value="Histidine kinase-like ATPase, C-terminal domain"/>
    <property type="match status" value="1"/>
</dbReference>
<dbReference type="Proteomes" id="UP000831151">
    <property type="component" value="Chromosome"/>
</dbReference>
<gene>
    <name evidence="2" type="ORF">M1R53_03900</name>
</gene>
<dbReference type="InterPro" id="IPR036890">
    <property type="entry name" value="HATPase_C_sf"/>
</dbReference>
<keyword evidence="1" id="KW-1133">Transmembrane helix</keyword>
<dbReference type="RefSeq" id="WP_249243147.1">
    <property type="nucleotide sequence ID" value="NZ_CP096649.1"/>
</dbReference>
<feature type="transmembrane region" description="Helical" evidence="1">
    <location>
        <begin position="105"/>
        <end position="126"/>
    </location>
</feature>
<dbReference type="EMBL" id="CP096649">
    <property type="protein sequence ID" value="UQK59798.1"/>
    <property type="molecule type" value="Genomic_DNA"/>
</dbReference>
<evidence type="ECO:0000256" key="1">
    <source>
        <dbReference type="SAM" id="Phobius"/>
    </source>
</evidence>
<dbReference type="KEGG" id="fms:M1R53_03900"/>
<sequence length="345" mass="40249">MIFTIYIFIYTELSNKNIGKKYTIIFSFLSIVPIALSLQKNIDYKYILIILSLVSSFIYAKRYLLIDHAKDINILPISKASAQVFTILLAILSLLMIYLFDISSFVINIFMHTIMLLIESFFLIFIKEKELSYEKTYKLYYLAEYMSEERDDFARVIHDEIIQDIYASINYLSLKNPNVEYAKNVLSNLESKSRQIMKLYQANLFERADINTSIKSIIDNVSSLYNKSLYINLNIDEKLFSESDVKLIKLVSVVSKELINNIYKHSKASFLNYNLYREEKNIIIEIESDGASDEDFKRINDSKRGLLLLKLLIDMNSGSLDHELNKDILKTKVILEVNDEDNIIR</sequence>
<keyword evidence="3" id="KW-1185">Reference proteome</keyword>
<evidence type="ECO:0000313" key="3">
    <source>
        <dbReference type="Proteomes" id="UP000831151"/>
    </source>
</evidence>
<accession>A0A9E7IVT0</accession>
<evidence type="ECO:0008006" key="4">
    <source>
        <dbReference type="Google" id="ProtNLM"/>
    </source>
</evidence>
<evidence type="ECO:0000313" key="2">
    <source>
        <dbReference type="EMBL" id="UQK59798.1"/>
    </source>
</evidence>
<proteinExistence type="predicted"/>
<keyword evidence="1" id="KW-0472">Membrane</keyword>
<feature type="transmembrane region" description="Helical" evidence="1">
    <location>
        <begin position="80"/>
        <end position="99"/>
    </location>
</feature>
<reference evidence="2" key="1">
    <citation type="submission" date="2022-04" db="EMBL/GenBank/DDBJ databases">
        <title>Complete genome sequences of Ezakiella coagulans and Fenollaria massiliensis.</title>
        <authorList>
            <person name="France M.T."/>
            <person name="Clifford J."/>
            <person name="Narina S."/>
            <person name="Rutt L."/>
            <person name="Ravel J."/>
        </authorList>
    </citation>
    <scope>NUCLEOTIDE SEQUENCE</scope>
    <source>
        <strain evidence="2">C0061C2</strain>
    </source>
</reference>
<feature type="transmembrane region" description="Helical" evidence="1">
    <location>
        <begin position="44"/>
        <end position="60"/>
    </location>
</feature>
<protein>
    <recommendedName>
        <fullName evidence="4">Histidine kinase</fullName>
    </recommendedName>
</protein>
<feature type="transmembrane region" description="Helical" evidence="1">
    <location>
        <begin position="21"/>
        <end position="38"/>
    </location>
</feature>
<dbReference type="AlphaFoldDB" id="A0A9E7IVT0"/>
<keyword evidence="1" id="KW-0812">Transmembrane</keyword>